<evidence type="ECO:0000313" key="2">
    <source>
        <dbReference type="EMBL" id="MBO1903218.1"/>
    </source>
</evidence>
<feature type="compositionally biased region" description="Basic and acidic residues" evidence="1">
    <location>
        <begin position="97"/>
        <end position="109"/>
    </location>
</feature>
<keyword evidence="3" id="KW-1185">Reference proteome</keyword>
<sequence>MTTERNIDDLLKEDEARLKAKRKRLSAFGKALDEVRSASARASKTAAELLDAGDLTRADLAKVFDLSKGERATLIPAAPKRAGAASAAQSPVQSAHAEYEPNHGSTHAD</sequence>
<evidence type="ECO:0000256" key="1">
    <source>
        <dbReference type="SAM" id="MobiDB-lite"/>
    </source>
</evidence>
<comment type="caution">
    <text evidence="2">The sequence shown here is derived from an EMBL/GenBank/DDBJ whole genome shotgun (WGS) entry which is preliminary data.</text>
</comment>
<dbReference type="Proteomes" id="UP000664382">
    <property type="component" value="Unassembled WGS sequence"/>
</dbReference>
<reference evidence="2" key="1">
    <citation type="submission" date="2021-03" db="EMBL/GenBank/DDBJ databases">
        <title>Leucobacter chromiisoli sp. nov., isolated from chromium-containing soil of chemical plant.</title>
        <authorList>
            <person name="Xu Z."/>
        </authorList>
    </citation>
    <scope>NUCLEOTIDE SEQUENCE</scope>
    <source>
        <strain evidence="2">S27</strain>
    </source>
</reference>
<proteinExistence type="predicted"/>
<protein>
    <submittedName>
        <fullName evidence="2">Uncharacterized protein</fullName>
    </submittedName>
</protein>
<feature type="region of interest" description="Disordered" evidence="1">
    <location>
        <begin position="77"/>
        <end position="109"/>
    </location>
</feature>
<dbReference type="RefSeq" id="WP_208098952.1">
    <property type="nucleotide sequence ID" value="NZ_JAGDYM010000019.1"/>
</dbReference>
<organism evidence="2 3">
    <name type="scientific">Leucobacter weissii</name>
    <dbReference type="NCBI Taxonomy" id="1983706"/>
    <lineage>
        <taxon>Bacteria</taxon>
        <taxon>Bacillati</taxon>
        <taxon>Actinomycetota</taxon>
        <taxon>Actinomycetes</taxon>
        <taxon>Micrococcales</taxon>
        <taxon>Microbacteriaceae</taxon>
        <taxon>Leucobacter</taxon>
    </lineage>
</organism>
<accession>A0A939MM04</accession>
<feature type="compositionally biased region" description="Low complexity" evidence="1">
    <location>
        <begin position="77"/>
        <end position="96"/>
    </location>
</feature>
<dbReference type="EMBL" id="JAGDYM010000019">
    <property type="protein sequence ID" value="MBO1903218.1"/>
    <property type="molecule type" value="Genomic_DNA"/>
</dbReference>
<name>A0A939MM04_9MICO</name>
<evidence type="ECO:0000313" key="3">
    <source>
        <dbReference type="Proteomes" id="UP000664382"/>
    </source>
</evidence>
<dbReference type="AlphaFoldDB" id="A0A939MM04"/>
<gene>
    <name evidence="2" type="ORF">J4H92_14835</name>
</gene>